<dbReference type="EnsemblMetazoa" id="GAUT043128-RA">
    <property type="protein sequence ID" value="GAUT043128-PA"/>
    <property type="gene ID" value="GAUT043128"/>
</dbReference>
<dbReference type="AlphaFoldDB" id="A0A1A9VP36"/>
<proteinExistence type="predicted"/>
<organism evidence="2 3">
    <name type="scientific">Glossina austeni</name>
    <name type="common">Savannah tsetse fly</name>
    <dbReference type="NCBI Taxonomy" id="7395"/>
    <lineage>
        <taxon>Eukaryota</taxon>
        <taxon>Metazoa</taxon>
        <taxon>Ecdysozoa</taxon>
        <taxon>Arthropoda</taxon>
        <taxon>Hexapoda</taxon>
        <taxon>Insecta</taxon>
        <taxon>Pterygota</taxon>
        <taxon>Neoptera</taxon>
        <taxon>Endopterygota</taxon>
        <taxon>Diptera</taxon>
        <taxon>Brachycera</taxon>
        <taxon>Muscomorpha</taxon>
        <taxon>Hippoboscoidea</taxon>
        <taxon>Glossinidae</taxon>
        <taxon>Glossina</taxon>
    </lineage>
</organism>
<keyword evidence="1" id="KW-1133">Transmembrane helix</keyword>
<keyword evidence="3" id="KW-1185">Reference proteome</keyword>
<dbReference type="VEuPathDB" id="VectorBase:GAUT043128"/>
<evidence type="ECO:0000313" key="2">
    <source>
        <dbReference type="EnsemblMetazoa" id="GAUT043128-PA"/>
    </source>
</evidence>
<feature type="transmembrane region" description="Helical" evidence="1">
    <location>
        <begin position="99"/>
        <end position="119"/>
    </location>
</feature>
<accession>A0A1A9VP36</accession>
<evidence type="ECO:0000313" key="3">
    <source>
        <dbReference type="Proteomes" id="UP000078200"/>
    </source>
</evidence>
<evidence type="ECO:0000256" key="1">
    <source>
        <dbReference type="SAM" id="Phobius"/>
    </source>
</evidence>
<name>A0A1A9VP36_GLOAU</name>
<dbReference type="STRING" id="7395.A0A1A9VP36"/>
<keyword evidence="1" id="KW-0812">Transmembrane</keyword>
<sequence length="202" mass="22620">MSGHHSISSTLSSSYKSLGEIIKLTHQQFLKHKIIKGINQSMMSDQYATQHNELKSSQHNLQSIQDIKIQYNFTSTHSVNVEYSALIISCYRHCSLQQLYYTLAAINPVIYTLSLLALLGAKAPLSSGYPNNPQSAPKAFFSTRNYFIGSLYESPKTFPTLLSRGKTIYLASGVYFILRSLRPAIVPSIIRFAAVFLQCWSG</sequence>
<dbReference type="Proteomes" id="UP000078200">
    <property type="component" value="Unassembled WGS sequence"/>
</dbReference>
<reference evidence="2" key="1">
    <citation type="submission" date="2020-05" db="UniProtKB">
        <authorList>
            <consortium name="EnsemblMetazoa"/>
        </authorList>
    </citation>
    <scope>IDENTIFICATION</scope>
    <source>
        <strain evidence="2">TTRI</strain>
    </source>
</reference>
<protein>
    <submittedName>
        <fullName evidence="2">Uncharacterized protein</fullName>
    </submittedName>
</protein>
<keyword evidence="1" id="KW-0472">Membrane</keyword>